<keyword evidence="3" id="KW-1185">Reference proteome</keyword>
<evidence type="ECO:0000256" key="1">
    <source>
        <dbReference type="SAM" id="MobiDB-lite"/>
    </source>
</evidence>
<accession>A0AAE0IFQ7</accession>
<reference evidence="2" key="1">
    <citation type="journal article" date="2023" name="Mol. Phylogenet. Evol.">
        <title>Genome-scale phylogeny and comparative genomics of the fungal order Sordariales.</title>
        <authorList>
            <person name="Hensen N."/>
            <person name="Bonometti L."/>
            <person name="Westerberg I."/>
            <person name="Brannstrom I.O."/>
            <person name="Guillou S."/>
            <person name="Cros-Aarteil S."/>
            <person name="Calhoun S."/>
            <person name="Haridas S."/>
            <person name="Kuo A."/>
            <person name="Mondo S."/>
            <person name="Pangilinan J."/>
            <person name="Riley R."/>
            <person name="LaButti K."/>
            <person name="Andreopoulos B."/>
            <person name="Lipzen A."/>
            <person name="Chen C."/>
            <person name="Yan M."/>
            <person name="Daum C."/>
            <person name="Ng V."/>
            <person name="Clum A."/>
            <person name="Steindorff A."/>
            <person name="Ohm R.A."/>
            <person name="Martin F."/>
            <person name="Silar P."/>
            <person name="Natvig D.O."/>
            <person name="Lalanne C."/>
            <person name="Gautier V."/>
            <person name="Ament-Velasquez S.L."/>
            <person name="Kruys A."/>
            <person name="Hutchinson M.I."/>
            <person name="Powell A.J."/>
            <person name="Barry K."/>
            <person name="Miller A.N."/>
            <person name="Grigoriev I.V."/>
            <person name="Debuchy R."/>
            <person name="Gladieux P."/>
            <person name="Hiltunen Thoren M."/>
            <person name="Johannesson H."/>
        </authorList>
    </citation>
    <scope>NUCLEOTIDE SEQUENCE</scope>
    <source>
        <strain evidence="2">SMH4131-1</strain>
    </source>
</reference>
<gene>
    <name evidence="2" type="ORF">B0T19DRAFT_443772</name>
</gene>
<dbReference type="AlphaFoldDB" id="A0AAE0IFQ7"/>
<protein>
    <submittedName>
        <fullName evidence="2">Uncharacterized protein</fullName>
    </submittedName>
</protein>
<dbReference type="Proteomes" id="UP001286456">
    <property type="component" value="Unassembled WGS sequence"/>
</dbReference>
<evidence type="ECO:0000313" key="3">
    <source>
        <dbReference type="Proteomes" id="UP001286456"/>
    </source>
</evidence>
<reference evidence="2" key="2">
    <citation type="submission" date="2023-06" db="EMBL/GenBank/DDBJ databases">
        <authorList>
            <consortium name="Lawrence Berkeley National Laboratory"/>
            <person name="Haridas S."/>
            <person name="Hensen N."/>
            <person name="Bonometti L."/>
            <person name="Westerberg I."/>
            <person name="Brannstrom I.O."/>
            <person name="Guillou S."/>
            <person name="Cros-Aarteil S."/>
            <person name="Calhoun S."/>
            <person name="Kuo A."/>
            <person name="Mondo S."/>
            <person name="Pangilinan J."/>
            <person name="Riley R."/>
            <person name="Labutti K."/>
            <person name="Andreopoulos B."/>
            <person name="Lipzen A."/>
            <person name="Chen C."/>
            <person name="Yanf M."/>
            <person name="Daum C."/>
            <person name="Ng V."/>
            <person name="Clum A."/>
            <person name="Steindorff A."/>
            <person name="Ohm R."/>
            <person name="Martin F."/>
            <person name="Silar P."/>
            <person name="Natvig D."/>
            <person name="Lalanne C."/>
            <person name="Gautier V."/>
            <person name="Ament-Velasquez S.L."/>
            <person name="Kruys A."/>
            <person name="Hutchinson M.I."/>
            <person name="Powell A.J."/>
            <person name="Barry K."/>
            <person name="Miller A.N."/>
            <person name="Grigoriev I.V."/>
            <person name="Debuchy R."/>
            <person name="Gladieux P."/>
            <person name="Thoren M.H."/>
            <person name="Johannesson H."/>
        </authorList>
    </citation>
    <scope>NUCLEOTIDE SEQUENCE</scope>
    <source>
        <strain evidence="2">SMH4131-1</strain>
    </source>
</reference>
<feature type="region of interest" description="Disordered" evidence="1">
    <location>
        <begin position="145"/>
        <end position="164"/>
    </location>
</feature>
<proteinExistence type="predicted"/>
<sequence>MRACIFINRSCDTPGSIVSPRRSKVAKRKEMSEPFNFRKEAVMLPGLSEDEISVLREKAAASQLGVRDDMDVESILGGGSDYMHPRVVPSVPRSRSVSRSSSTHWPKGVPCPVKAIIKNNYLTPISPVSTMGSVSPLDLDLDLGSPISPLSPRGSPRLPKSGSI</sequence>
<evidence type="ECO:0000313" key="2">
    <source>
        <dbReference type="EMBL" id="KAK3324358.1"/>
    </source>
</evidence>
<name>A0AAE0IFQ7_9PEZI</name>
<dbReference type="EMBL" id="JAUEPO010000004">
    <property type="protein sequence ID" value="KAK3324358.1"/>
    <property type="molecule type" value="Genomic_DNA"/>
</dbReference>
<comment type="caution">
    <text evidence="2">The sequence shown here is derived from an EMBL/GenBank/DDBJ whole genome shotgun (WGS) entry which is preliminary data.</text>
</comment>
<organism evidence="2 3">
    <name type="scientific">Cercophora scortea</name>
    <dbReference type="NCBI Taxonomy" id="314031"/>
    <lineage>
        <taxon>Eukaryota</taxon>
        <taxon>Fungi</taxon>
        <taxon>Dikarya</taxon>
        <taxon>Ascomycota</taxon>
        <taxon>Pezizomycotina</taxon>
        <taxon>Sordariomycetes</taxon>
        <taxon>Sordariomycetidae</taxon>
        <taxon>Sordariales</taxon>
        <taxon>Lasiosphaeriaceae</taxon>
        <taxon>Cercophora</taxon>
    </lineage>
</organism>